<evidence type="ECO:0000313" key="2">
    <source>
        <dbReference type="Proteomes" id="UP001056120"/>
    </source>
</evidence>
<dbReference type="Proteomes" id="UP001056120">
    <property type="component" value="Linkage Group LG21"/>
</dbReference>
<dbReference type="EMBL" id="CM042038">
    <property type="protein sequence ID" value="KAI3730440.1"/>
    <property type="molecule type" value="Genomic_DNA"/>
</dbReference>
<protein>
    <submittedName>
        <fullName evidence="1">Uncharacterized protein</fullName>
    </submittedName>
</protein>
<proteinExistence type="predicted"/>
<reference evidence="2" key="1">
    <citation type="journal article" date="2022" name="Mol. Ecol. Resour.">
        <title>The genomes of chicory, endive, great burdock and yacon provide insights into Asteraceae palaeo-polyploidization history and plant inulin production.</title>
        <authorList>
            <person name="Fan W."/>
            <person name="Wang S."/>
            <person name="Wang H."/>
            <person name="Wang A."/>
            <person name="Jiang F."/>
            <person name="Liu H."/>
            <person name="Zhao H."/>
            <person name="Xu D."/>
            <person name="Zhang Y."/>
        </authorList>
    </citation>
    <scope>NUCLEOTIDE SEQUENCE [LARGE SCALE GENOMIC DNA]</scope>
    <source>
        <strain evidence="2">cv. Yunnan</strain>
    </source>
</reference>
<keyword evidence="2" id="KW-1185">Reference proteome</keyword>
<evidence type="ECO:0000313" key="1">
    <source>
        <dbReference type="EMBL" id="KAI3730440.1"/>
    </source>
</evidence>
<reference evidence="1 2" key="2">
    <citation type="journal article" date="2022" name="Mol. Ecol. Resour.">
        <title>The genomes of chicory, endive, great burdock and yacon provide insights into Asteraceae paleo-polyploidization history and plant inulin production.</title>
        <authorList>
            <person name="Fan W."/>
            <person name="Wang S."/>
            <person name="Wang H."/>
            <person name="Wang A."/>
            <person name="Jiang F."/>
            <person name="Liu H."/>
            <person name="Zhao H."/>
            <person name="Xu D."/>
            <person name="Zhang Y."/>
        </authorList>
    </citation>
    <scope>NUCLEOTIDE SEQUENCE [LARGE SCALE GENOMIC DNA]</scope>
    <source>
        <strain evidence="2">cv. Yunnan</strain>
        <tissue evidence="1">Leaves</tissue>
    </source>
</reference>
<accession>A0ACB9C872</accession>
<sequence length="266" mass="29051">MSIDDPLLIVRSENANPRVHAPAALFVDPRKPKEEIMSVLFPRKTVPCVQKPSNDDDTVKILEATSSNTLPDENLNVNPVEMQLSWKVLEDISAAINGKEGVELNTLPAAAMIKKELDKNVGTLATALADKKLCAGNDATVVHEVNLANDELKLLSSAFGTSPKKVEHSVVLKSVERLQSFRPKIDDFLNHSVMSHESKTEQLIVVSESSNTTEAEQTSEVKNHVKGTAEIDSVVVKNQSGGGNTQDAKKKKGKEKKKKKNRGNKK</sequence>
<name>A0ACB9C872_9ASTR</name>
<organism evidence="1 2">
    <name type="scientific">Smallanthus sonchifolius</name>
    <dbReference type="NCBI Taxonomy" id="185202"/>
    <lineage>
        <taxon>Eukaryota</taxon>
        <taxon>Viridiplantae</taxon>
        <taxon>Streptophyta</taxon>
        <taxon>Embryophyta</taxon>
        <taxon>Tracheophyta</taxon>
        <taxon>Spermatophyta</taxon>
        <taxon>Magnoliopsida</taxon>
        <taxon>eudicotyledons</taxon>
        <taxon>Gunneridae</taxon>
        <taxon>Pentapetalae</taxon>
        <taxon>asterids</taxon>
        <taxon>campanulids</taxon>
        <taxon>Asterales</taxon>
        <taxon>Asteraceae</taxon>
        <taxon>Asteroideae</taxon>
        <taxon>Heliantheae alliance</taxon>
        <taxon>Millerieae</taxon>
        <taxon>Smallanthus</taxon>
    </lineage>
</organism>
<gene>
    <name evidence="1" type="ORF">L1987_61610</name>
</gene>
<comment type="caution">
    <text evidence="1">The sequence shown here is derived from an EMBL/GenBank/DDBJ whole genome shotgun (WGS) entry which is preliminary data.</text>
</comment>